<protein>
    <recommendedName>
        <fullName evidence="4">coproporphyrinogen oxidase</fullName>
        <ecNumber evidence="4">1.3.3.3</ecNumber>
    </recommendedName>
</protein>
<dbReference type="InterPro" id="IPR036406">
    <property type="entry name" value="Coprogen_oxidase_aer_sf"/>
</dbReference>
<organism evidence="7 8">
    <name type="scientific">Multifurca ochricompacta</name>
    <dbReference type="NCBI Taxonomy" id="376703"/>
    <lineage>
        <taxon>Eukaryota</taxon>
        <taxon>Fungi</taxon>
        <taxon>Dikarya</taxon>
        <taxon>Basidiomycota</taxon>
        <taxon>Agaricomycotina</taxon>
        <taxon>Agaricomycetes</taxon>
        <taxon>Russulales</taxon>
        <taxon>Russulaceae</taxon>
        <taxon>Multifurca</taxon>
    </lineage>
</organism>
<dbReference type="PANTHER" id="PTHR10755:SF0">
    <property type="entry name" value="OXYGEN-DEPENDENT COPROPORPHYRINOGEN-III OXIDASE, MITOCHONDRIAL"/>
    <property type="match status" value="1"/>
</dbReference>
<comment type="similarity">
    <text evidence="2">Belongs to the aerobic coproporphyrinogen-III oxidase family.</text>
</comment>
<proteinExistence type="inferred from homology"/>
<dbReference type="PIRSF" id="PIRSF000166">
    <property type="entry name" value="Coproporphyri_ox"/>
    <property type="match status" value="1"/>
</dbReference>
<keyword evidence="5" id="KW-0560">Oxidoreductase</keyword>
<keyword evidence="8" id="KW-1185">Reference proteome</keyword>
<comment type="caution">
    <text evidence="7">The sequence shown here is derived from an EMBL/GenBank/DDBJ whole genome shotgun (WGS) entry which is preliminary data.</text>
</comment>
<dbReference type="NCBIfam" id="NF003727">
    <property type="entry name" value="PRK05330.1"/>
    <property type="match status" value="1"/>
</dbReference>
<dbReference type="Gene3D" id="3.40.1500.10">
    <property type="entry name" value="Coproporphyrinogen III oxidase, aerobic"/>
    <property type="match status" value="1"/>
</dbReference>
<evidence type="ECO:0000256" key="2">
    <source>
        <dbReference type="ARBA" id="ARBA00010644"/>
    </source>
</evidence>
<evidence type="ECO:0000313" key="8">
    <source>
        <dbReference type="Proteomes" id="UP001203297"/>
    </source>
</evidence>
<dbReference type="InterPro" id="IPR001260">
    <property type="entry name" value="Coprogen_oxidase_aer"/>
</dbReference>
<sequence length="333" mass="37269">MTSMRDKFAEYYVTALQKLDPGAPPFLRDHWERPEGGYGISSVFSVPFSPTPATTILEKAGVNISVIHGSLPPAAVKQMRADHASLPYDPDSQESLPFFAAGISLVIHPRNPHAPTVHANYRYFEVTDPADDTKVLAWWFGGGSDLTPSYLYEVDAAHFHETLKAACDAHGVALHAGFKAWCDEYFFIPHRGEARGIGGLFFDDLCDAPHKRLPDATLADRPWTPDTIFAFVRATGDAFLPSYLPILERRAPTPSTDAQRRWQLLRRGRYVEFNLVHDRGTKFGLMTPGARIESILMSLPETARWEYRSEVGTEAESEEGKLLEVLRKPKAWV</sequence>
<dbReference type="GO" id="GO:0005737">
    <property type="term" value="C:cytoplasm"/>
    <property type="evidence" value="ECO:0007669"/>
    <property type="project" value="TreeGrafter"/>
</dbReference>
<dbReference type="AlphaFoldDB" id="A0AAD4QJE4"/>
<dbReference type="Pfam" id="PF01218">
    <property type="entry name" value="Coprogen_oxidas"/>
    <property type="match status" value="1"/>
</dbReference>
<dbReference type="Proteomes" id="UP001203297">
    <property type="component" value="Unassembled WGS sequence"/>
</dbReference>
<keyword evidence="6" id="KW-0627">Porphyrin biosynthesis</keyword>
<evidence type="ECO:0000256" key="1">
    <source>
        <dbReference type="ARBA" id="ARBA00005168"/>
    </source>
</evidence>
<dbReference type="GO" id="GO:0004109">
    <property type="term" value="F:coproporphyrinogen oxidase activity"/>
    <property type="evidence" value="ECO:0007669"/>
    <property type="project" value="UniProtKB-EC"/>
</dbReference>
<dbReference type="EC" id="1.3.3.3" evidence="4"/>
<name>A0AAD4QJE4_9AGAM</name>
<accession>A0AAD4QJE4</accession>
<evidence type="ECO:0000256" key="4">
    <source>
        <dbReference type="ARBA" id="ARBA00012869"/>
    </source>
</evidence>
<dbReference type="GO" id="GO:0006782">
    <property type="term" value="P:protoporphyrinogen IX biosynthetic process"/>
    <property type="evidence" value="ECO:0007669"/>
    <property type="project" value="TreeGrafter"/>
</dbReference>
<comment type="pathway">
    <text evidence="1">Porphyrin-containing compound metabolism; protoporphyrin-IX biosynthesis; protoporphyrinogen-IX from coproporphyrinogen-III (O2 route): step 1/1.</text>
</comment>
<dbReference type="PRINTS" id="PR00073">
    <property type="entry name" value="COPRGNOXDASE"/>
</dbReference>
<evidence type="ECO:0000256" key="6">
    <source>
        <dbReference type="ARBA" id="ARBA00023244"/>
    </source>
</evidence>
<dbReference type="SUPFAM" id="SSF102886">
    <property type="entry name" value="Coproporphyrinogen III oxidase"/>
    <property type="match status" value="1"/>
</dbReference>
<evidence type="ECO:0000256" key="5">
    <source>
        <dbReference type="ARBA" id="ARBA00023002"/>
    </source>
</evidence>
<reference evidence="7" key="1">
    <citation type="journal article" date="2022" name="New Phytol.">
        <title>Evolutionary transition to the ectomycorrhizal habit in the genomes of a hyperdiverse lineage of mushroom-forming fungi.</title>
        <authorList>
            <person name="Looney B."/>
            <person name="Miyauchi S."/>
            <person name="Morin E."/>
            <person name="Drula E."/>
            <person name="Courty P.E."/>
            <person name="Kohler A."/>
            <person name="Kuo A."/>
            <person name="LaButti K."/>
            <person name="Pangilinan J."/>
            <person name="Lipzen A."/>
            <person name="Riley R."/>
            <person name="Andreopoulos W."/>
            <person name="He G."/>
            <person name="Johnson J."/>
            <person name="Nolan M."/>
            <person name="Tritt A."/>
            <person name="Barry K.W."/>
            <person name="Grigoriev I.V."/>
            <person name="Nagy L.G."/>
            <person name="Hibbett D."/>
            <person name="Henrissat B."/>
            <person name="Matheny P.B."/>
            <person name="Labbe J."/>
            <person name="Martin F.M."/>
        </authorList>
    </citation>
    <scope>NUCLEOTIDE SEQUENCE</scope>
    <source>
        <strain evidence="7">BPL690</strain>
    </source>
</reference>
<evidence type="ECO:0000256" key="3">
    <source>
        <dbReference type="ARBA" id="ARBA00011738"/>
    </source>
</evidence>
<evidence type="ECO:0000313" key="7">
    <source>
        <dbReference type="EMBL" id="KAI0291809.1"/>
    </source>
</evidence>
<dbReference type="EMBL" id="WTXG01000143">
    <property type="protein sequence ID" value="KAI0291809.1"/>
    <property type="molecule type" value="Genomic_DNA"/>
</dbReference>
<dbReference type="PANTHER" id="PTHR10755">
    <property type="entry name" value="COPROPORPHYRINOGEN III OXIDASE, MITOCHONDRIAL"/>
    <property type="match status" value="1"/>
</dbReference>
<dbReference type="PROSITE" id="PS01021">
    <property type="entry name" value="COPROGEN_OXIDASE"/>
    <property type="match status" value="1"/>
</dbReference>
<comment type="subunit">
    <text evidence="3">Homodimer.</text>
</comment>
<gene>
    <name evidence="7" type="ORF">B0F90DRAFT_1774638</name>
</gene>
<dbReference type="InterPro" id="IPR018375">
    <property type="entry name" value="Coprogen_oxidase_CS"/>
</dbReference>